<feature type="binding site" evidence="10">
    <location>
        <position position="986"/>
    </location>
    <ligand>
        <name>ATP</name>
        <dbReference type="ChEBI" id="CHEBI:30616"/>
    </ligand>
</feature>
<evidence type="ECO:0000256" key="4">
    <source>
        <dbReference type="ARBA" id="ARBA00022679"/>
    </source>
</evidence>
<evidence type="ECO:0000256" key="11">
    <source>
        <dbReference type="SAM" id="MobiDB-lite"/>
    </source>
</evidence>
<dbReference type="AlphaFoldDB" id="A0A1Y2FMQ1"/>
<dbReference type="Pfam" id="PF00069">
    <property type="entry name" value="Pkinase"/>
    <property type="match status" value="1"/>
</dbReference>
<keyword evidence="6" id="KW-0418">Kinase</keyword>
<evidence type="ECO:0000259" key="12">
    <source>
        <dbReference type="PROSITE" id="PS50011"/>
    </source>
</evidence>
<dbReference type="PROSITE" id="PS00108">
    <property type="entry name" value="PROTEIN_KINASE_ST"/>
    <property type="match status" value="1"/>
</dbReference>
<dbReference type="RefSeq" id="XP_040726524.1">
    <property type="nucleotide sequence ID" value="XM_040871102.1"/>
</dbReference>
<dbReference type="PANTHER" id="PTHR48016">
    <property type="entry name" value="MAP KINASE KINASE KINASE SSK2-RELATED-RELATED"/>
    <property type="match status" value="1"/>
</dbReference>
<comment type="caution">
    <text evidence="13">The sequence shown here is derived from an EMBL/GenBank/DDBJ whole genome shotgun (WGS) entry which is preliminary data.</text>
</comment>
<keyword evidence="5 10" id="KW-0547">Nucleotide-binding</keyword>
<keyword evidence="3" id="KW-0723">Serine/threonine-protein kinase</keyword>
<dbReference type="SMART" id="SM00220">
    <property type="entry name" value="S_TKc"/>
    <property type="match status" value="1"/>
</dbReference>
<keyword evidence="7 10" id="KW-0067">ATP-binding</keyword>
<dbReference type="PROSITE" id="PS50011">
    <property type="entry name" value="PROTEIN_KINASE_DOM"/>
    <property type="match status" value="1"/>
</dbReference>
<reference evidence="13 14" key="1">
    <citation type="submission" date="2016-07" db="EMBL/GenBank/DDBJ databases">
        <title>Pervasive Adenine N6-methylation of Active Genes in Fungi.</title>
        <authorList>
            <consortium name="DOE Joint Genome Institute"/>
            <person name="Mondo S.J."/>
            <person name="Dannebaum R.O."/>
            <person name="Kuo R.C."/>
            <person name="Labutti K."/>
            <person name="Haridas S."/>
            <person name="Kuo A."/>
            <person name="Salamov A."/>
            <person name="Ahrendt S.R."/>
            <person name="Lipzen A."/>
            <person name="Sullivan W."/>
            <person name="Andreopoulos W.B."/>
            <person name="Clum A."/>
            <person name="Lindquist E."/>
            <person name="Daum C."/>
            <person name="Ramamoorthy G.K."/>
            <person name="Gryganskyi A."/>
            <person name="Culley D."/>
            <person name="Magnuson J.K."/>
            <person name="James T.Y."/>
            <person name="O'Malley M.A."/>
            <person name="Stajich J.E."/>
            <person name="Spatafora J.W."/>
            <person name="Visel A."/>
            <person name="Grigoriev I.V."/>
        </authorList>
    </citation>
    <scope>NUCLEOTIDE SEQUENCE [LARGE SCALE GENOMIC DNA]</scope>
    <source>
        <strain evidence="13 14">12-1054</strain>
    </source>
</reference>
<evidence type="ECO:0000256" key="3">
    <source>
        <dbReference type="ARBA" id="ARBA00022527"/>
    </source>
</evidence>
<dbReference type="InterPro" id="IPR011009">
    <property type="entry name" value="Kinase-like_dom_sf"/>
</dbReference>
<dbReference type="GO" id="GO:0004709">
    <property type="term" value="F:MAP kinase kinase kinase activity"/>
    <property type="evidence" value="ECO:0007669"/>
    <property type="project" value="UniProtKB-EC"/>
</dbReference>
<dbReference type="Gene3D" id="1.10.510.10">
    <property type="entry name" value="Transferase(Phosphotransferase) domain 1"/>
    <property type="match status" value="1"/>
</dbReference>
<evidence type="ECO:0000256" key="9">
    <source>
        <dbReference type="ARBA" id="ARBA00048329"/>
    </source>
</evidence>
<dbReference type="SUPFAM" id="SSF56112">
    <property type="entry name" value="Protein kinase-like (PK-like)"/>
    <property type="match status" value="1"/>
</dbReference>
<dbReference type="GO" id="GO:0005524">
    <property type="term" value="F:ATP binding"/>
    <property type="evidence" value="ECO:0007669"/>
    <property type="project" value="UniProtKB-UniRule"/>
</dbReference>
<organism evidence="13 14">
    <name type="scientific">Protomyces lactucae-debilis</name>
    <dbReference type="NCBI Taxonomy" id="2754530"/>
    <lineage>
        <taxon>Eukaryota</taxon>
        <taxon>Fungi</taxon>
        <taxon>Dikarya</taxon>
        <taxon>Ascomycota</taxon>
        <taxon>Taphrinomycotina</taxon>
        <taxon>Taphrinomycetes</taxon>
        <taxon>Taphrinales</taxon>
        <taxon>Protomycetaceae</taxon>
        <taxon>Protomyces</taxon>
    </lineage>
</organism>
<feature type="region of interest" description="Disordered" evidence="11">
    <location>
        <begin position="24"/>
        <end position="111"/>
    </location>
</feature>
<feature type="compositionally biased region" description="Low complexity" evidence="11">
    <location>
        <begin position="604"/>
        <end position="613"/>
    </location>
</feature>
<evidence type="ECO:0000256" key="6">
    <source>
        <dbReference type="ARBA" id="ARBA00022777"/>
    </source>
</evidence>
<dbReference type="OrthoDB" id="266718at2759"/>
<evidence type="ECO:0000256" key="8">
    <source>
        <dbReference type="ARBA" id="ARBA00047559"/>
    </source>
</evidence>
<feature type="compositionally biased region" description="Basic and acidic residues" evidence="11">
    <location>
        <begin position="703"/>
        <end position="717"/>
    </location>
</feature>
<dbReference type="PROSITE" id="PS00107">
    <property type="entry name" value="PROTEIN_KINASE_ATP"/>
    <property type="match status" value="1"/>
</dbReference>
<dbReference type="InterPro" id="IPR017441">
    <property type="entry name" value="Protein_kinase_ATP_BS"/>
</dbReference>
<dbReference type="InterPro" id="IPR050538">
    <property type="entry name" value="MAP_kinase_kinase_kinase"/>
</dbReference>
<feature type="compositionally biased region" description="Basic and acidic residues" evidence="11">
    <location>
        <begin position="223"/>
        <end position="239"/>
    </location>
</feature>
<keyword evidence="4" id="KW-0808">Transferase</keyword>
<evidence type="ECO:0000256" key="10">
    <source>
        <dbReference type="PROSITE-ProRule" id="PRU10141"/>
    </source>
</evidence>
<evidence type="ECO:0000256" key="2">
    <source>
        <dbReference type="ARBA" id="ARBA00012406"/>
    </source>
</evidence>
<dbReference type="EMBL" id="MCFI01000006">
    <property type="protein sequence ID" value="ORY84506.1"/>
    <property type="molecule type" value="Genomic_DNA"/>
</dbReference>
<dbReference type="Proteomes" id="UP000193685">
    <property type="component" value="Unassembled WGS sequence"/>
</dbReference>
<keyword evidence="14" id="KW-1185">Reference proteome</keyword>
<protein>
    <recommendedName>
        <fullName evidence="2">mitogen-activated protein kinase kinase kinase</fullName>
        <ecNumber evidence="2">2.7.11.25</ecNumber>
    </recommendedName>
</protein>
<feature type="compositionally biased region" description="Basic and acidic residues" evidence="11">
    <location>
        <begin position="749"/>
        <end position="766"/>
    </location>
</feature>
<dbReference type="InterPro" id="IPR000719">
    <property type="entry name" value="Prot_kinase_dom"/>
</dbReference>
<proteinExistence type="inferred from homology"/>
<feature type="region of interest" description="Disordered" evidence="11">
    <location>
        <begin position="223"/>
        <end position="264"/>
    </location>
</feature>
<accession>A0A1Y2FMQ1</accession>
<evidence type="ECO:0000313" key="14">
    <source>
        <dbReference type="Proteomes" id="UP000193685"/>
    </source>
</evidence>
<feature type="domain" description="Protein kinase" evidence="12">
    <location>
        <begin position="957"/>
        <end position="1224"/>
    </location>
</feature>
<comment type="catalytic activity">
    <reaction evidence="8">
        <text>L-threonyl-[protein] + ATP = O-phospho-L-threonyl-[protein] + ADP + H(+)</text>
        <dbReference type="Rhea" id="RHEA:46608"/>
        <dbReference type="Rhea" id="RHEA-COMP:11060"/>
        <dbReference type="Rhea" id="RHEA-COMP:11605"/>
        <dbReference type="ChEBI" id="CHEBI:15378"/>
        <dbReference type="ChEBI" id="CHEBI:30013"/>
        <dbReference type="ChEBI" id="CHEBI:30616"/>
        <dbReference type="ChEBI" id="CHEBI:61977"/>
        <dbReference type="ChEBI" id="CHEBI:456216"/>
        <dbReference type="EC" id="2.7.11.25"/>
    </reaction>
</comment>
<evidence type="ECO:0000256" key="5">
    <source>
        <dbReference type="ARBA" id="ARBA00022741"/>
    </source>
</evidence>
<dbReference type="OMA" id="RAHICER"/>
<comment type="catalytic activity">
    <reaction evidence="9">
        <text>L-seryl-[protein] + ATP = O-phospho-L-seryl-[protein] + ADP + H(+)</text>
        <dbReference type="Rhea" id="RHEA:17989"/>
        <dbReference type="Rhea" id="RHEA-COMP:9863"/>
        <dbReference type="Rhea" id="RHEA-COMP:11604"/>
        <dbReference type="ChEBI" id="CHEBI:15378"/>
        <dbReference type="ChEBI" id="CHEBI:29999"/>
        <dbReference type="ChEBI" id="CHEBI:30616"/>
        <dbReference type="ChEBI" id="CHEBI:83421"/>
        <dbReference type="ChEBI" id="CHEBI:456216"/>
        <dbReference type="EC" id="2.7.11.25"/>
    </reaction>
</comment>
<evidence type="ECO:0000256" key="7">
    <source>
        <dbReference type="ARBA" id="ARBA00022840"/>
    </source>
</evidence>
<evidence type="ECO:0000313" key="13">
    <source>
        <dbReference type="EMBL" id="ORY84506.1"/>
    </source>
</evidence>
<comment type="similarity">
    <text evidence="1">Belongs to the protein kinase superfamily. STE Ser/Thr protein kinase family. MAP kinase kinase kinase subfamily.</text>
</comment>
<dbReference type="GeneID" id="63787701"/>
<feature type="region of interest" description="Disordered" evidence="11">
    <location>
        <begin position="592"/>
        <end position="827"/>
    </location>
</feature>
<sequence>MDQFVPTERELQDTLQLSIDLRHEKNIDSAYPDLRDRHRKQQRVAQRNAPGQGSAASQGIHRVAQSDAASEDDKAGDASAAHWRAVRSSLQSSPNLGQPPGISAHHESRRVSNVALSSPIIPRGHHFVPSGATPPRPISGTAVDNAFDPTSAAEWTQERVLQWLGDNGFGSEWQESIIQHGIEKDQFLSLTSYLKVRKVVPSSMHGAEAGARLCNAIRKMLERHEQSGSEEKSVQDKQSRALKTTASFDEAQMPNEGSYLLSGEPSPVSDVGLVRPITLGGSEVTGPLAALHSFAQKHQRSRSSGKDNLRETPSEQILVPLQAAPQAKESRLFANSATAPMLNTKPPAEDSFSNKATSPGSQKLLHAQLIHAGSPPLSSAEVPQLPYFLLPRQAVPSNKRILQVTQDNERYIVVDVSQSHLQDAQQCRAHICERLGANSKDCELHVTEIGGALHDSALDDEQLLLACSMTNEKGSIKLFVRTPLLSSHPGTRLAQTPNELLLDAQFAEDHHKRKYRSVSSDYFGFIQPKGTSPPHEKDSEDLVIGSGLEIKQPVVKAATVQPSSPAKTVQATLDLSEKGFRVLRPKQAIDFDARRTSPYEQQRSKSQQSLLQREASLVAHRPAPRPPASASHKWRKSQHALATGSEAHGPVGLKQEAKKISDCSESSTIGKSMDRPKVGLFDDAPDFGDSSGSDEDEGCWAVKPKDPLQPRVDHPESAKSISAEESFRHQSMRLRPGLKPAHLNQPASPEKELRRSPSPEFHRGDDQLGLDSPLPTPGSSTSAKELPSSGVASSPSKSTRSRPSTAQASIDTPLTAPGSRERSGSNAWTIRPPAEQVYENLQVFFPNHDLDKPIIADGFDGANGGSISKATQMPEEVKRDPTRMKSIRFVAGEANEARKRFKSIANGVRAANLLRKRSTKVWGSRAIEVTPSSLKKQIPIIPEATEVSVKRAPTFKWLKGELIGKGTYGRVYLAMNITSGEMLAVKQVDVPHRDVELHSSQKAIIETLNAEIETMKDLDHLNIVQYLGYERTEDKISIFLEYVPGGSVGGCLRRHGKFEESVIRSLTRQTLLGLQYLHIRGILHRDLKADNLLLDPDGTCKISDFGISKRSQDVYGNDANMSMQGTIFWMAPEVVRTKKQGYSAKIDIWSLGCLVLEMFAGRRPWSNEEAISVLYTLGTGRPPPIPKDVIDSISAEAKDFLAKCFTIEPSERPTAEDLLAHPFSQEQPAFRFANSRIGKIISKAADNTRSIKQ</sequence>
<dbReference type="InterPro" id="IPR008271">
    <property type="entry name" value="Ser/Thr_kinase_AS"/>
</dbReference>
<dbReference type="FunFam" id="1.10.510.10:FF:000182">
    <property type="entry name" value="MAP kinase kinase kinase mkh1"/>
    <property type="match status" value="1"/>
</dbReference>
<dbReference type="EC" id="2.7.11.25" evidence="2"/>
<dbReference type="GO" id="GO:0000196">
    <property type="term" value="P:cell integrity MAPK cascade"/>
    <property type="evidence" value="ECO:0007669"/>
    <property type="project" value="UniProtKB-ARBA"/>
</dbReference>
<dbReference type="FunFam" id="3.30.200.20:FF:000387">
    <property type="entry name" value="Serine/threonine-protein kinase STE11"/>
    <property type="match status" value="1"/>
</dbReference>
<gene>
    <name evidence="13" type="ORF">BCR37DRAFT_392073</name>
</gene>
<dbReference type="PANTHER" id="PTHR48016:SF48">
    <property type="entry name" value="SERINE_THREONINE-PROTEIN KINASE BCK1_SLK1_SSP31"/>
    <property type="match status" value="1"/>
</dbReference>
<feature type="compositionally biased region" description="Polar residues" evidence="11">
    <location>
        <begin position="43"/>
        <end position="57"/>
    </location>
</feature>
<name>A0A1Y2FMQ1_PROLT</name>
<evidence type="ECO:0000256" key="1">
    <source>
        <dbReference type="ARBA" id="ARBA00006529"/>
    </source>
</evidence>
<dbReference type="STRING" id="56484.A0A1Y2FMQ1"/>
<feature type="compositionally biased region" description="Low complexity" evidence="11">
    <location>
        <begin position="788"/>
        <end position="806"/>
    </location>
</feature>